<evidence type="ECO:0000313" key="1">
    <source>
        <dbReference type="EMBL" id="EKC64160.1"/>
    </source>
</evidence>
<dbReference type="EMBL" id="AJWZ01004875">
    <property type="protein sequence ID" value="EKC64160.1"/>
    <property type="molecule type" value="Genomic_DNA"/>
</dbReference>
<sequence>HGVMFSNTGWDLKFVNNIVVNPVASTMYISSHYYTWARDQGPACFGENGLLRYRLTQCVDIYSAPYSDRYPELMNYLDPIVEGQEWEGMRPRRNCMTRNLIVGSREAPLKLDGPHAQGTETNNFCTQDDPGFVDWKGGDYRLKPDAEAYRRIEGFEPLPIERMGVYEDEYRKTDNR</sequence>
<accession>K1TCG3</accession>
<comment type="caution">
    <text evidence="1">The sequence shown here is derived from an EMBL/GenBank/DDBJ whole genome shotgun (WGS) entry which is preliminary data.</text>
</comment>
<proteinExistence type="predicted"/>
<name>K1TCG3_9ZZZZ</name>
<organism evidence="1">
    <name type="scientific">human gut metagenome</name>
    <dbReference type="NCBI Taxonomy" id="408170"/>
    <lineage>
        <taxon>unclassified sequences</taxon>
        <taxon>metagenomes</taxon>
        <taxon>organismal metagenomes</taxon>
    </lineage>
</organism>
<dbReference type="AlphaFoldDB" id="K1TCG3"/>
<protein>
    <submittedName>
        <fullName evidence="1">Parallel beta-helix repeat protein</fullName>
    </submittedName>
</protein>
<feature type="non-terminal residue" evidence="1">
    <location>
        <position position="1"/>
    </location>
</feature>
<gene>
    <name evidence="1" type="ORF">OBE_07101</name>
</gene>
<reference evidence="1" key="1">
    <citation type="journal article" date="2013" name="Environ. Microbiol.">
        <title>Microbiota from the distal guts of lean and obese adolescents exhibit partial functional redundancy besides clear differences in community structure.</title>
        <authorList>
            <person name="Ferrer M."/>
            <person name="Ruiz A."/>
            <person name="Lanza F."/>
            <person name="Haange S.B."/>
            <person name="Oberbach A."/>
            <person name="Till H."/>
            <person name="Bargiela R."/>
            <person name="Campoy C."/>
            <person name="Segura M.T."/>
            <person name="Richter M."/>
            <person name="von Bergen M."/>
            <person name="Seifert J."/>
            <person name="Suarez A."/>
        </authorList>
    </citation>
    <scope>NUCLEOTIDE SEQUENCE</scope>
</reference>